<keyword evidence="4" id="KW-1185">Reference proteome</keyword>
<comment type="caution">
    <text evidence="3">The sequence shown here is derived from an EMBL/GenBank/DDBJ whole genome shotgun (WGS) entry which is preliminary data.</text>
</comment>
<proteinExistence type="inferred from homology"/>
<dbReference type="AlphaFoldDB" id="A0A916YLW1"/>
<accession>A0A916YLW1</accession>
<reference evidence="3" key="2">
    <citation type="submission" date="2020-09" db="EMBL/GenBank/DDBJ databases">
        <authorList>
            <person name="Sun Q."/>
            <person name="Zhou Y."/>
        </authorList>
    </citation>
    <scope>NUCLEOTIDE SEQUENCE</scope>
    <source>
        <strain evidence="3">CGMCC 1.15178</strain>
    </source>
</reference>
<feature type="domain" description="NAD-dependent epimerase/dehydratase" evidence="2">
    <location>
        <begin position="3"/>
        <end position="234"/>
    </location>
</feature>
<reference evidence="3" key="1">
    <citation type="journal article" date="2014" name="Int. J. Syst. Evol. Microbiol.">
        <title>Complete genome sequence of Corynebacterium casei LMG S-19264T (=DSM 44701T), isolated from a smear-ripened cheese.</title>
        <authorList>
            <consortium name="US DOE Joint Genome Institute (JGI-PGF)"/>
            <person name="Walter F."/>
            <person name="Albersmeier A."/>
            <person name="Kalinowski J."/>
            <person name="Ruckert C."/>
        </authorList>
    </citation>
    <scope>NUCLEOTIDE SEQUENCE</scope>
    <source>
        <strain evidence="3">CGMCC 1.15178</strain>
    </source>
</reference>
<dbReference type="RefSeq" id="WP_188988697.1">
    <property type="nucleotide sequence ID" value="NZ_BMHP01000001.1"/>
</dbReference>
<evidence type="ECO:0000259" key="2">
    <source>
        <dbReference type="Pfam" id="PF01370"/>
    </source>
</evidence>
<organism evidence="3 4">
    <name type="scientific">Paenibacillus nasutitermitis</name>
    <dbReference type="NCBI Taxonomy" id="1652958"/>
    <lineage>
        <taxon>Bacteria</taxon>
        <taxon>Bacillati</taxon>
        <taxon>Bacillota</taxon>
        <taxon>Bacilli</taxon>
        <taxon>Bacillales</taxon>
        <taxon>Paenibacillaceae</taxon>
        <taxon>Paenibacillus</taxon>
    </lineage>
</organism>
<evidence type="ECO:0000256" key="1">
    <source>
        <dbReference type="ARBA" id="ARBA00007637"/>
    </source>
</evidence>
<evidence type="ECO:0000313" key="4">
    <source>
        <dbReference type="Proteomes" id="UP000612456"/>
    </source>
</evidence>
<dbReference type="Proteomes" id="UP000612456">
    <property type="component" value="Unassembled WGS sequence"/>
</dbReference>
<protein>
    <submittedName>
        <fullName evidence="3">UDP-glucose 4-epimerase</fullName>
    </submittedName>
</protein>
<dbReference type="Pfam" id="PF01370">
    <property type="entry name" value="Epimerase"/>
    <property type="match status" value="1"/>
</dbReference>
<name>A0A916YLW1_9BACL</name>
<dbReference type="InterPro" id="IPR036291">
    <property type="entry name" value="NAD(P)-bd_dom_sf"/>
</dbReference>
<dbReference type="Gene3D" id="3.40.50.720">
    <property type="entry name" value="NAD(P)-binding Rossmann-like Domain"/>
    <property type="match status" value="1"/>
</dbReference>
<evidence type="ECO:0000313" key="3">
    <source>
        <dbReference type="EMBL" id="GGD50010.1"/>
    </source>
</evidence>
<gene>
    <name evidence="3" type="ORF">GCM10010911_04440</name>
</gene>
<dbReference type="Gene3D" id="3.90.25.10">
    <property type="entry name" value="UDP-galactose 4-epimerase, domain 1"/>
    <property type="match status" value="1"/>
</dbReference>
<dbReference type="EMBL" id="BMHP01000001">
    <property type="protein sequence ID" value="GGD50010.1"/>
    <property type="molecule type" value="Genomic_DNA"/>
</dbReference>
<dbReference type="SUPFAM" id="SSF51735">
    <property type="entry name" value="NAD(P)-binding Rossmann-fold domains"/>
    <property type="match status" value="1"/>
</dbReference>
<sequence length="327" mass="35258">MKIVITGGAGFIGSRLAAALIDEGHEVLVLDDLSSCPPGAIPVNARFKQISVCDSDIPRLIEQELPGAVFHLAAQADISRSLIDPVADLTTNVIGTLQVLDGCRRVHGCKIIFISTAAVFGDLNPFILTEEMSVKPATPYALSKRIAERYTEWFYRIHGVPFTILRLSNVYGAGQKPGGEGGVIAFFMEQLRLGEPLVIHGDGSQVRDFIHVKDVVHACMLALGKGNQETLHIGSGVPWSIIDLVRELAAIRGGAPPETIYAEKRSVDSLRSLFNPDKASLVLGWKPGIRFAEGLRATYEDELGAAGVSFIDSEDGTKDTDEDLTLP</sequence>
<dbReference type="PANTHER" id="PTHR43000">
    <property type="entry name" value="DTDP-D-GLUCOSE 4,6-DEHYDRATASE-RELATED"/>
    <property type="match status" value="1"/>
</dbReference>
<comment type="similarity">
    <text evidence="1">Belongs to the NAD(P)-dependent epimerase/dehydratase family.</text>
</comment>
<dbReference type="InterPro" id="IPR001509">
    <property type="entry name" value="Epimerase_deHydtase"/>
</dbReference>